<dbReference type="InterPro" id="IPR014562">
    <property type="entry name" value="UCP030959_TPR_rpt-cont"/>
</dbReference>
<dbReference type="Pfam" id="PF14559">
    <property type="entry name" value="TPR_19"/>
    <property type="match status" value="1"/>
</dbReference>
<dbReference type="EMBL" id="JANFQO010000034">
    <property type="protein sequence ID" value="MCQ4167568.1"/>
    <property type="molecule type" value="Genomic_DNA"/>
</dbReference>
<keyword evidence="1" id="KW-0472">Membrane</keyword>
<protein>
    <submittedName>
        <fullName evidence="2">Tetratricopeptide repeat protein</fullName>
    </submittedName>
</protein>
<comment type="caution">
    <text evidence="2">The sequence shown here is derived from an EMBL/GenBank/DDBJ whole genome shotgun (WGS) entry which is preliminary data.</text>
</comment>
<reference evidence="2" key="1">
    <citation type="submission" date="2022-07" db="EMBL/GenBank/DDBJ databases">
        <title>Tahibacter sp., a new gammaproteobacterium isolated from the silt sample collected at pig farm.</title>
        <authorList>
            <person name="Chen H."/>
        </authorList>
    </citation>
    <scope>NUCLEOTIDE SEQUENCE</scope>
    <source>
        <strain evidence="2">P2K</strain>
    </source>
</reference>
<dbReference type="InterPro" id="IPR019734">
    <property type="entry name" value="TPR_rpt"/>
</dbReference>
<keyword evidence="3" id="KW-1185">Reference proteome</keyword>
<dbReference type="Pfam" id="PF13174">
    <property type="entry name" value="TPR_6"/>
    <property type="match status" value="2"/>
</dbReference>
<proteinExistence type="predicted"/>
<evidence type="ECO:0000256" key="1">
    <source>
        <dbReference type="SAM" id="Phobius"/>
    </source>
</evidence>
<evidence type="ECO:0000313" key="3">
    <source>
        <dbReference type="Proteomes" id="UP001165498"/>
    </source>
</evidence>
<name>A0ABT1QZ74_9GAMM</name>
<feature type="transmembrane region" description="Helical" evidence="1">
    <location>
        <begin position="29"/>
        <end position="50"/>
    </location>
</feature>
<dbReference type="InterPro" id="IPR011990">
    <property type="entry name" value="TPR-like_helical_dom_sf"/>
</dbReference>
<dbReference type="PIRSF" id="PIRSF030959">
    <property type="entry name" value="UCP030959"/>
    <property type="match status" value="1"/>
</dbReference>
<accession>A0ABT1QZ74</accession>
<sequence>MPVLLVVSVLLQFLCLVHMVRSGRPYWWIWVIMIGSYLGIAVYFFTQILPDLRHDPASRKLVRSVQDKIDPERQRRRIAQELEIADTVDNRRRLAEESLRLGDYANAAELYQSILKGIYATDAGFMLGLAQAQAGNQQYAAARDTLDALIQANPDFRSDEGHFLYARCLEELGEHARALEEYAALATSYPGEEARLRYGQLLQQLGRPAEARKVFEDMLKRARLAPKYYRRKEQEFLSAAQKQLETLERA</sequence>
<organism evidence="2 3">
    <name type="scientific">Tahibacter harae</name>
    <dbReference type="NCBI Taxonomy" id="2963937"/>
    <lineage>
        <taxon>Bacteria</taxon>
        <taxon>Pseudomonadati</taxon>
        <taxon>Pseudomonadota</taxon>
        <taxon>Gammaproteobacteria</taxon>
        <taxon>Lysobacterales</taxon>
        <taxon>Rhodanobacteraceae</taxon>
        <taxon>Tahibacter</taxon>
    </lineage>
</organism>
<evidence type="ECO:0000313" key="2">
    <source>
        <dbReference type="EMBL" id="MCQ4167568.1"/>
    </source>
</evidence>
<keyword evidence="1" id="KW-1133">Transmembrane helix</keyword>
<dbReference type="SUPFAM" id="SSF48452">
    <property type="entry name" value="TPR-like"/>
    <property type="match status" value="1"/>
</dbReference>
<dbReference type="Proteomes" id="UP001165498">
    <property type="component" value="Unassembled WGS sequence"/>
</dbReference>
<dbReference type="RefSeq" id="WP_255916751.1">
    <property type="nucleotide sequence ID" value="NZ_JANFQO010000034.1"/>
</dbReference>
<gene>
    <name evidence="2" type="ORF">NM961_22875</name>
</gene>
<dbReference type="Gene3D" id="1.25.40.10">
    <property type="entry name" value="Tetratricopeptide repeat domain"/>
    <property type="match status" value="1"/>
</dbReference>
<keyword evidence="1" id="KW-0812">Transmembrane</keyword>